<accession>A0ABW1YXH2</accession>
<gene>
    <name evidence="6" type="ORF">ACFQAU_03955</name>
</gene>
<evidence type="ECO:0000256" key="3">
    <source>
        <dbReference type="ARBA" id="ARBA00022741"/>
    </source>
</evidence>
<dbReference type="EMBL" id="JBHSWA010000001">
    <property type="protein sequence ID" value="MFC6641021.1"/>
    <property type="molecule type" value="Genomic_DNA"/>
</dbReference>
<protein>
    <recommendedName>
        <fullName evidence="5">Oligopeptide/dipeptide ABC transporter C-terminal domain-containing protein</fullName>
    </recommendedName>
</protein>
<name>A0ABW1YXH2_9RHOB</name>
<dbReference type="Gene3D" id="3.40.50.300">
    <property type="entry name" value="P-loop containing nucleotide triphosphate hydrolases"/>
    <property type="match status" value="1"/>
</dbReference>
<evidence type="ECO:0000256" key="4">
    <source>
        <dbReference type="ARBA" id="ARBA00022840"/>
    </source>
</evidence>
<comment type="subcellular location">
    <subcellularLocation>
        <location evidence="1">Cell inner membrane</location>
        <topology evidence="1">Peripheral membrane protein</topology>
    </subcellularLocation>
</comment>
<dbReference type="InterPro" id="IPR027417">
    <property type="entry name" value="P-loop_NTPase"/>
</dbReference>
<proteinExistence type="predicted"/>
<dbReference type="InterPro" id="IPR050319">
    <property type="entry name" value="ABC_transp_ATP-bind"/>
</dbReference>
<dbReference type="Pfam" id="PF08352">
    <property type="entry name" value="oligo_HPY"/>
    <property type="match status" value="1"/>
</dbReference>
<sequence>MFITHDLATVEAIAHKVIVLKNGQIVEQGGRDEIFGAPKQAYTKRLLTSVPQMDPEWLTEARARERSLREAE</sequence>
<keyword evidence="4" id="KW-0067">ATP-binding</keyword>
<reference evidence="7" key="1">
    <citation type="journal article" date="2019" name="Int. J. Syst. Evol. Microbiol.">
        <title>The Global Catalogue of Microorganisms (GCM) 10K type strain sequencing project: providing services to taxonomists for standard genome sequencing and annotation.</title>
        <authorList>
            <consortium name="The Broad Institute Genomics Platform"/>
            <consortium name="The Broad Institute Genome Sequencing Center for Infectious Disease"/>
            <person name="Wu L."/>
            <person name="Ma J."/>
        </authorList>
    </citation>
    <scope>NUCLEOTIDE SEQUENCE [LARGE SCALE GENOMIC DNA]</scope>
    <source>
        <strain evidence="7">NBRC 111368</strain>
    </source>
</reference>
<keyword evidence="2" id="KW-0813">Transport</keyword>
<keyword evidence="3" id="KW-0547">Nucleotide-binding</keyword>
<evidence type="ECO:0000256" key="2">
    <source>
        <dbReference type="ARBA" id="ARBA00022448"/>
    </source>
</evidence>
<evidence type="ECO:0000256" key="1">
    <source>
        <dbReference type="ARBA" id="ARBA00004417"/>
    </source>
</evidence>
<evidence type="ECO:0000313" key="7">
    <source>
        <dbReference type="Proteomes" id="UP001596403"/>
    </source>
</evidence>
<dbReference type="InterPro" id="IPR013563">
    <property type="entry name" value="Oligopep_ABC_C"/>
</dbReference>
<keyword evidence="7" id="KW-1185">Reference proteome</keyword>
<dbReference type="RefSeq" id="WP_386283793.1">
    <property type="nucleotide sequence ID" value="NZ_JBHSWA010000001.1"/>
</dbReference>
<dbReference type="SUPFAM" id="SSF52540">
    <property type="entry name" value="P-loop containing nucleoside triphosphate hydrolases"/>
    <property type="match status" value="1"/>
</dbReference>
<dbReference type="PANTHER" id="PTHR43776">
    <property type="entry name" value="TRANSPORT ATP-BINDING PROTEIN"/>
    <property type="match status" value="1"/>
</dbReference>
<dbReference type="Proteomes" id="UP001596403">
    <property type="component" value="Unassembled WGS sequence"/>
</dbReference>
<comment type="caution">
    <text evidence="6">The sequence shown here is derived from an EMBL/GenBank/DDBJ whole genome shotgun (WGS) entry which is preliminary data.</text>
</comment>
<feature type="domain" description="Oligopeptide/dipeptide ABC transporter C-terminal" evidence="5">
    <location>
        <begin position="26"/>
        <end position="62"/>
    </location>
</feature>
<evidence type="ECO:0000313" key="6">
    <source>
        <dbReference type="EMBL" id="MFC6641021.1"/>
    </source>
</evidence>
<evidence type="ECO:0000259" key="5">
    <source>
        <dbReference type="Pfam" id="PF08352"/>
    </source>
</evidence>
<organism evidence="6 7">
    <name type="scientific">Sulfitobacter profundi</name>
    <dbReference type="NCBI Taxonomy" id="2679961"/>
    <lineage>
        <taxon>Bacteria</taxon>
        <taxon>Pseudomonadati</taxon>
        <taxon>Pseudomonadota</taxon>
        <taxon>Alphaproteobacteria</taxon>
        <taxon>Rhodobacterales</taxon>
        <taxon>Roseobacteraceae</taxon>
        <taxon>Sulfitobacter</taxon>
    </lineage>
</organism>